<evidence type="ECO:0000313" key="1">
    <source>
        <dbReference type="Proteomes" id="UP000887540"/>
    </source>
</evidence>
<sequence>MEMPFCSNKFDEEELVQHNVDHIGLGWEKVRLAVYSERKFTIDPFIAIMGKENDFMIGNQFTANFVPDAAEALDFLKNVHLAGAVQSVLIFLSRKDEENSVTPQILIQIGQELEKYSINYGIVPPPPSTSENYKTLIKIMCAEKTIGRVVQTVDDGRNFG</sequence>
<evidence type="ECO:0000313" key="2">
    <source>
        <dbReference type="WBParaSite" id="ACRNAN_scaffold10849.g16357.t1"/>
    </source>
</evidence>
<dbReference type="WBParaSite" id="ACRNAN_scaffold10849.g16357.t1">
    <property type="protein sequence ID" value="ACRNAN_scaffold10849.g16357.t1"/>
    <property type="gene ID" value="ACRNAN_scaffold10849.g16357"/>
</dbReference>
<organism evidence="1 2">
    <name type="scientific">Acrobeloides nanus</name>
    <dbReference type="NCBI Taxonomy" id="290746"/>
    <lineage>
        <taxon>Eukaryota</taxon>
        <taxon>Metazoa</taxon>
        <taxon>Ecdysozoa</taxon>
        <taxon>Nematoda</taxon>
        <taxon>Chromadorea</taxon>
        <taxon>Rhabditida</taxon>
        <taxon>Tylenchina</taxon>
        <taxon>Cephalobomorpha</taxon>
        <taxon>Cephaloboidea</taxon>
        <taxon>Cephalobidae</taxon>
        <taxon>Acrobeloides</taxon>
    </lineage>
</organism>
<name>A0A914CHV5_9BILA</name>
<reference evidence="2" key="1">
    <citation type="submission" date="2022-11" db="UniProtKB">
        <authorList>
            <consortium name="WormBaseParasite"/>
        </authorList>
    </citation>
    <scope>IDENTIFICATION</scope>
</reference>
<dbReference type="AlphaFoldDB" id="A0A914CHV5"/>
<dbReference type="Proteomes" id="UP000887540">
    <property type="component" value="Unplaced"/>
</dbReference>
<proteinExistence type="predicted"/>
<accession>A0A914CHV5</accession>
<protein>
    <submittedName>
        <fullName evidence="2">Methylenetetrahydrofolate reductase (NAD(P)H)</fullName>
    </submittedName>
</protein>
<keyword evidence="1" id="KW-1185">Reference proteome</keyword>